<evidence type="ECO:0000313" key="1">
    <source>
        <dbReference type="EnsemblMetazoa" id="XP_030851712"/>
    </source>
</evidence>
<dbReference type="GeneID" id="100893700"/>
<proteinExistence type="predicted"/>
<reference evidence="2" key="1">
    <citation type="submission" date="2015-02" db="EMBL/GenBank/DDBJ databases">
        <title>Genome sequencing for Strongylocentrotus purpuratus.</title>
        <authorList>
            <person name="Murali S."/>
            <person name="Liu Y."/>
            <person name="Vee V."/>
            <person name="English A."/>
            <person name="Wang M."/>
            <person name="Skinner E."/>
            <person name="Han Y."/>
            <person name="Muzny D.M."/>
            <person name="Worley K.C."/>
            <person name="Gibbs R.A."/>
        </authorList>
    </citation>
    <scope>NUCLEOTIDE SEQUENCE</scope>
</reference>
<protein>
    <submittedName>
        <fullName evidence="1">Uncharacterized protein</fullName>
    </submittedName>
</protein>
<dbReference type="OrthoDB" id="10152284at2759"/>
<name>A0A7M7PKJ8_STRPU</name>
<organism evidence="1 2">
    <name type="scientific">Strongylocentrotus purpuratus</name>
    <name type="common">Purple sea urchin</name>
    <dbReference type="NCBI Taxonomy" id="7668"/>
    <lineage>
        <taxon>Eukaryota</taxon>
        <taxon>Metazoa</taxon>
        <taxon>Echinodermata</taxon>
        <taxon>Eleutherozoa</taxon>
        <taxon>Echinozoa</taxon>
        <taxon>Echinoidea</taxon>
        <taxon>Euechinoidea</taxon>
        <taxon>Echinacea</taxon>
        <taxon>Camarodonta</taxon>
        <taxon>Echinidea</taxon>
        <taxon>Strongylocentrotidae</taxon>
        <taxon>Strongylocentrotus</taxon>
    </lineage>
</organism>
<reference evidence="1" key="2">
    <citation type="submission" date="2021-01" db="UniProtKB">
        <authorList>
            <consortium name="EnsemblMetazoa"/>
        </authorList>
    </citation>
    <scope>IDENTIFICATION</scope>
</reference>
<keyword evidence="2" id="KW-1185">Reference proteome</keyword>
<sequence>MASQQIEKVCIQGCNLRGNDPTASRDLARFLCLLPCLTDLTIKDSDDQYSHLFLRDDFYHELARQASSSKIEKVCIQGCNLHENDQRASRDLARFLCLLPCLTDLTIKDSDDQYSHLFLRDDFYHELARQASSSKIEKLYIDCYLKKNDRMVSCDLANFLCFLPCLTNLTVKDDSKLLLHDDFYLELALLASSSKNPFFSNLLTRTTGTARLSTTLAIFTPSTAISVTWRCSDSTFITNDQPTSRNDTNNPACPPISYVRNIPATSHHLPSQPATSNTRSASPAIFTDTCLTDTCLTGSMAASRP</sequence>
<dbReference type="KEGG" id="spu:100893700"/>
<dbReference type="InParanoid" id="A0A7M7PKJ8"/>
<dbReference type="RefSeq" id="XP_030851712.1">
    <property type="nucleotide sequence ID" value="XM_030995852.1"/>
</dbReference>
<evidence type="ECO:0000313" key="2">
    <source>
        <dbReference type="Proteomes" id="UP000007110"/>
    </source>
</evidence>
<dbReference type="PANTHER" id="PTHR24407">
    <property type="entry name" value="PROTEIN KINASE DOMAIN-CONTAINING PROTEIN"/>
    <property type="match status" value="1"/>
</dbReference>
<dbReference type="PANTHER" id="PTHR24407:SF14">
    <property type="entry name" value="SIR2-LIKE DOMAIN-CONTAINING PROTEIN"/>
    <property type="match status" value="1"/>
</dbReference>
<dbReference type="AlphaFoldDB" id="A0A7M7PKJ8"/>
<dbReference type="EnsemblMetazoa" id="XM_030995852">
    <property type="protein sequence ID" value="XP_030851712"/>
    <property type="gene ID" value="LOC100893700"/>
</dbReference>
<dbReference type="Proteomes" id="UP000007110">
    <property type="component" value="Unassembled WGS sequence"/>
</dbReference>
<accession>A0A7M7PKJ8</accession>